<accession>K0PRS2</accession>
<dbReference type="HOGENOM" id="CLU_051576_1_0_5"/>
<dbReference type="STRING" id="1211777.BN77_3546"/>
<gene>
    <name evidence="2" type="ORF">BN77_3546</name>
</gene>
<dbReference type="PANTHER" id="PTHR11215">
    <property type="entry name" value="METAL DEPENDENT HYDROLASE - RELATED"/>
    <property type="match status" value="1"/>
</dbReference>
<dbReference type="AlphaFoldDB" id="K0PRS2"/>
<name>K0PRS2_9HYPH</name>
<reference evidence="2 3" key="1">
    <citation type="journal article" date="2013" name="Genome Announc.">
        <title>Draft Genome Sequence of Rhizobium mesoamericanum STM3625, a Nitrogen-Fixing Symbiont of Mimosa pudica Isolated in French Guiana (South America).</title>
        <authorList>
            <person name="Moulin L."/>
            <person name="Mornico D."/>
            <person name="Melkonian R."/>
            <person name="Klonowska A."/>
        </authorList>
    </citation>
    <scope>NUCLEOTIDE SEQUENCE [LARGE SCALE GENOMIC DNA]</scope>
    <source>
        <strain evidence="2 3">STM3625</strain>
    </source>
</reference>
<sequence length="330" mass="35736">MCCPPQAARANNKAHPGMTPNFLVTHSGGFHADEVLSSVILTRLFPAARLTRSRAPEWIKPGADRIIYDVGGEYDASRRIFDHHQRGAPLREDGQPYSSFGLIWKHYGRDYLVATGVPEVHVEALHASFDAAFVLAIDLTDNGALSPSGPLAGLTLPVLLETLKPVFDDTDPNADDRRFQDAVAIARSFVEAKIAQGAAKLRAEALVLQAIERTGPARVLELPMGMPFRPAIVKAGADHLLFVVHPRERDWCVTGIRRGDEGFELRADLPAAWAGLTNHDLEAVCGVEGATFCHNGRFVAAAKTREAALAMAELALEEAVAVGLVKTDRN</sequence>
<evidence type="ECO:0000313" key="3">
    <source>
        <dbReference type="Proteomes" id="UP000009319"/>
    </source>
</evidence>
<dbReference type="PANTHER" id="PTHR11215:SF1">
    <property type="entry name" value="MYG1 EXONUCLEASE"/>
    <property type="match status" value="1"/>
</dbReference>
<organism evidence="2 3">
    <name type="scientific">Rhizobium mesoamericanum STM3625</name>
    <dbReference type="NCBI Taxonomy" id="1211777"/>
    <lineage>
        <taxon>Bacteria</taxon>
        <taxon>Pseudomonadati</taxon>
        <taxon>Pseudomonadota</taxon>
        <taxon>Alphaproteobacteria</taxon>
        <taxon>Hyphomicrobiales</taxon>
        <taxon>Rhizobiaceae</taxon>
        <taxon>Rhizobium/Agrobacterium group</taxon>
        <taxon>Rhizobium</taxon>
    </lineage>
</organism>
<proteinExistence type="inferred from homology"/>
<dbReference type="Pfam" id="PF03690">
    <property type="entry name" value="MYG1_exonuc"/>
    <property type="match status" value="1"/>
</dbReference>
<dbReference type="GO" id="GO:0005737">
    <property type="term" value="C:cytoplasm"/>
    <property type="evidence" value="ECO:0007669"/>
    <property type="project" value="TreeGrafter"/>
</dbReference>
<dbReference type="InterPro" id="IPR003226">
    <property type="entry name" value="MYG1_exonuclease"/>
</dbReference>
<dbReference type="EMBL" id="CANI01000024">
    <property type="protein sequence ID" value="CCM76528.1"/>
    <property type="molecule type" value="Genomic_DNA"/>
</dbReference>
<protein>
    <submittedName>
        <fullName evidence="2">Metal-dependent hydrolase protein</fullName>
    </submittedName>
</protein>
<dbReference type="eggNOG" id="COG4286">
    <property type="taxonomic scope" value="Bacteria"/>
</dbReference>
<keyword evidence="3" id="KW-1185">Reference proteome</keyword>
<comment type="caution">
    <text evidence="2">The sequence shown here is derived from an EMBL/GenBank/DDBJ whole genome shotgun (WGS) entry which is preliminary data.</text>
</comment>
<evidence type="ECO:0000313" key="2">
    <source>
        <dbReference type="EMBL" id="CCM76528.1"/>
    </source>
</evidence>
<comment type="similarity">
    <text evidence="1">Belongs to the MYG1 family.</text>
</comment>
<dbReference type="GO" id="GO:0016787">
    <property type="term" value="F:hydrolase activity"/>
    <property type="evidence" value="ECO:0007669"/>
    <property type="project" value="UniProtKB-KW"/>
</dbReference>
<dbReference type="Proteomes" id="UP000009319">
    <property type="component" value="Unassembled WGS sequence"/>
</dbReference>
<evidence type="ECO:0000256" key="1">
    <source>
        <dbReference type="ARBA" id="ARBA00010105"/>
    </source>
</evidence>
<keyword evidence="2" id="KW-0378">Hydrolase</keyword>